<dbReference type="PRINTS" id="PR00344">
    <property type="entry name" value="BCTRLSENSOR"/>
</dbReference>
<dbReference type="NCBIfam" id="TIGR00229">
    <property type="entry name" value="sensory_box"/>
    <property type="match status" value="1"/>
</dbReference>
<dbReference type="InterPro" id="IPR013767">
    <property type="entry name" value="PAS_fold"/>
</dbReference>
<evidence type="ECO:0000313" key="9">
    <source>
        <dbReference type="EMBL" id="MCQ8127514.1"/>
    </source>
</evidence>
<keyword evidence="10" id="KW-1185">Reference proteome</keyword>
<dbReference type="InterPro" id="IPR003594">
    <property type="entry name" value="HATPase_dom"/>
</dbReference>
<dbReference type="PANTHER" id="PTHR43547:SF2">
    <property type="entry name" value="HYBRID SIGNAL TRANSDUCTION HISTIDINE KINASE C"/>
    <property type="match status" value="1"/>
</dbReference>
<feature type="domain" description="Response regulatory" evidence="6">
    <location>
        <begin position="509"/>
        <end position="620"/>
    </location>
</feature>
<dbReference type="InterPro" id="IPR001789">
    <property type="entry name" value="Sig_transdc_resp-reg_receiver"/>
</dbReference>
<dbReference type="SMART" id="SM00387">
    <property type="entry name" value="HATPase_c"/>
    <property type="match status" value="1"/>
</dbReference>
<dbReference type="CDD" id="cd00156">
    <property type="entry name" value="REC"/>
    <property type="match status" value="2"/>
</dbReference>
<dbReference type="Gene3D" id="3.30.450.20">
    <property type="entry name" value="PAS domain"/>
    <property type="match status" value="1"/>
</dbReference>
<dbReference type="Pfam" id="PF00989">
    <property type="entry name" value="PAS"/>
    <property type="match status" value="1"/>
</dbReference>
<dbReference type="InterPro" id="IPR011006">
    <property type="entry name" value="CheY-like_superfamily"/>
</dbReference>
<dbReference type="Gene3D" id="1.10.287.130">
    <property type="match status" value="1"/>
</dbReference>
<evidence type="ECO:0000259" key="6">
    <source>
        <dbReference type="PROSITE" id="PS50110"/>
    </source>
</evidence>
<feature type="domain" description="Response regulatory" evidence="6">
    <location>
        <begin position="384"/>
        <end position="499"/>
    </location>
</feature>
<dbReference type="PANTHER" id="PTHR43547">
    <property type="entry name" value="TWO-COMPONENT HISTIDINE KINASE"/>
    <property type="match status" value="1"/>
</dbReference>
<feature type="domain" description="PAS" evidence="7">
    <location>
        <begin position="17"/>
        <end position="87"/>
    </location>
</feature>
<dbReference type="CDD" id="cd00082">
    <property type="entry name" value="HisKA"/>
    <property type="match status" value="1"/>
</dbReference>
<organism evidence="9 10">
    <name type="scientific">Methylomonas rivi</name>
    <dbReference type="NCBI Taxonomy" id="2952226"/>
    <lineage>
        <taxon>Bacteria</taxon>
        <taxon>Pseudomonadati</taxon>
        <taxon>Pseudomonadota</taxon>
        <taxon>Gammaproteobacteria</taxon>
        <taxon>Methylococcales</taxon>
        <taxon>Methylococcaceae</taxon>
        <taxon>Methylomonas</taxon>
    </lineage>
</organism>
<evidence type="ECO:0000259" key="8">
    <source>
        <dbReference type="PROSITE" id="PS50113"/>
    </source>
</evidence>
<dbReference type="InterPro" id="IPR000700">
    <property type="entry name" value="PAS-assoc_C"/>
</dbReference>
<dbReference type="Pfam" id="PF00072">
    <property type="entry name" value="Response_reg"/>
    <property type="match status" value="2"/>
</dbReference>
<dbReference type="CDD" id="cd00130">
    <property type="entry name" value="PAS"/>
    <property type="match status" value="1"/>
</dbReference>
<dbReference type="InterPro" id="IPR035965">
    <property type="entry name" value="PAS-like_dom_sf"/>
</dbReference>
<evidence type="ECO:0000259" key="5">
    <source>
        <dbReference type="PROSITE" id="PS50109"/>
    </source>
</evidence>
<dbReference type="InterPro" id="IPR000014">
    <property type="entry name" value="PAS"/>
</dbReference>
<feature type="modified residue" description="4-aspartylphosphate" evidence="4">
    <location>
        <position position="557"/>
    </location>
</feature>
<dbReference type="Proteomes" id="UP001524586">
    <property type="component" value="Unassembled WGS sequence"/>
</dbReference>
<evidence type="ECO:0000313" key="10">
    <source>
        <dbReference type="Proteomes" id="UP001524586"/>
    </source>
</evidence>
<dbReference type="SUPFAM" id="SSF52172">
    <property type="entry name" value="CheY-like"/>
    <property type="match status" value="2"/>
</dbReference>
<accession>A0ABT1U139</accession>
<dbReference type="InterPro" id="IPR036890">
    <property type="entry name" value="HATPase_C_sf"/>
</dbReference>
<reference evidence="9 10" key="1">
    <citation type="submission" date="2022-07" db="EMBL/GenBank/DDBJ databases">
        <title>Methylomonas rivi sp. nov., Methylomonas rosea sp. nov., Methylomonas aureus sp. nov. and Methylomonas subterranea sp. nov., four novel methanotrophs isolated from a freshwater creek and the deep terrestrial subsurface.</title>
        <authorList>
            <person name="Abin C."/>
            <person name="Sankaranarayanan K."/>
            <person name="Garner C."/>
            <person name="Sindelar R."/>
            <person name="Kotary K."/>
            <person name="Garner R."/>
            <person name="Barclay S."/>
            <person name="Lawson P."/>
            <person name="Krumholz L."/>
        </authorList>
    </citation>
    <scope>NUCLEOTIDE SEQUENCE [LARGE SCALE GENOMIC DNA]</scope>
    <source>
        <strain evidence="9 10">WSC-6</strain>
    </source>
</reference>
<dbReference type="SMART" id="SM00091">
    <property type="entry name" value="PAS"/>
    <property type="match status" value="1"/>
</dbReference>
<dbReference type="InterPro" id="IPR005467">
    <property type="entry name" value="His_kinase_dom"/>
</dbReference>
<dbReference type="PROSITE" id="PS50110">
    <property type="entry name" value="RESPONSE_REGULATORY"/>
    <property type="match status" value="2"/>
</dbReference>
<dbReference type="SUPFAM" id="SSF55785">
    <property type="entry name" value="PYP-like sensor domain (PAS domain)"/>
    <property type="match status" value="1"/>
</dbReference>
<dbReference type="PROSITE" id="PS50109">
    <property type="entry name" value="HIS_KIN"/>
    <property type="match status" value="1"/>
</dbReference>
<dbReference type="Pfam" id="PF02518">
    <property type="entry name" value="HATPase_c"/>
    <property type="match status" value="1"/>
</dbReference>
<keyword evidence="3 4" id="KW-0597">Phosphoprotein</keyword>
<dbReference type="Gene3D" id="3.30.565.10">
    <property type="entry name" value="Histidine kinase-like ATPase, C-terminal domain"/>
    <property type="match status" value="1"/>
</dbReference>
<dbReference type="RefSeq" id="WP_256613843.1">
    <property type="nucleotide sequence ID" value="NZ_JANIBK010000010.1"/>
</dbReference>
<dbReference type="InterPro" id="IPR004358">
    <property type="entry name" value="Sig_transdc_His_kin-like_C"/>
</dbReference>
<evidence type="ECO:0000256" key="2">
    <source>
        <dbReference type="ARBA" id="ARBA00012438"/>
    </source>
</evidence>
<dbReference type="EC" id="2.7.13.3" evidence="2"/>
<feature type="domain" description="Histidine kinase" evidence="5">
    <location>
        <begin position="148"/>
        <end position="367"/>
    </location>
</feature>
<dbReference type="InterPro" id="IPR003661">
    <property type="entry name" value="HisK_dim/P_dom"/>
</dbReference>
<dbReference type="EMBL" id="JANIBK010000010">
    <property type="protein sequence ID" value="MCQ8127514.1"/>
    <property type="molecule type" value="Genomic_DNA"/>
</dbReference>
<feature type="domain" description="PAC" evidence="8">
    <location>
        <begin position="94"/>
        <end position="144"/>
    </location>
</feature>
<dbReference type="PROSITE" id="PS50113">
    <property type="entry name" value="PAC"/>
    <property type="match status" value="1"/>
</dbReference>
<dbReference type="PROSITE" id="PS50112">
    <property type="entry name" value="PAS"/>
    <property type="match status" value="1"/>
</dbReference>
<evidence type="ECO:0000256" key="4">
    <source>
        <dbReference type="PROSITE-ProRule" id="PRU00169"/>
    </source>
</evidence>
<dbReference type="SMART" id="SM00388">
    <property type="entry name" value="HisKA"/>
    <property type="match status" value="1"/>
</dbReference>
<comment type="caution">
    <text evidence="9">The sequence shown here is derived from an EMBL/GenBank/DDBJ whole genome shotgun (WGS) entry which is preliminary data.</text>
</comment>
<dbReference type="SMART" id="SM00448">
    <property type="entry name" value="REC"/>
    <property type="match status" value="2"/>
</dbReference>
<dbReference type="InterPro" id="IPR036097">
    <property type="entry name" value="HisK_dim/P_sf"/>
</dbReference>
<name>A0ABT1U139_9GAMM</name>
<comment type="catalytic activity">
    <reaction evidence="1">
        <text>ATP + protein L-histidine = ADP + protein N-phospho-L-histidine.</text>
        <dbReference type="EC" id="2.7.13.3"/>
    </reaction>
</comment>
<gene>
    <name evidence="9" type="ORF">NP596_03500</name>
</gene>
<evidence type="ECO:0000256" key="3">
    <source>
        <dbReference type="ARBA" id="ARBA00022553"/>
    </source>
</evidence>
<dbReference type="Pfam" id="PF00512">
    <property type="entry name" value="HisKA"/>
    <property type="match status" value="1"/>
</dbReference>
<dbReference type="Gene3D" id="3.40.50.2300">
    <property type="match status" value="2"/>
</dbReference>
<evidence type="ECO:0000256" key="1">
    <source>
        <dbReference type="ARBA" id="ARBA00000085"/>
    </source>
</evidence>
<feature type="modified residue" description="4-aspartylphosphate" evidence="4">
    <location>
        <position position="433"/>
    </location>
</feature>
<proteinExistence type="predicted"/>
<evidence type="ECO:0000259" key="7">
    <source>
        <dbReference type="PROSITE" id="PS50112"/>
    </source>
</evidence>
<protein>
    <recommendedName>
        <fullName evidence="2">histidine kinase</fullName>
        <ecNumber evidence="2">2.7.13.3</ecNumber>
    </recommendedName>
</protein>
<sequence>MTTDSLIDDLQNQIKNWEIRHRTLLNTLSDALITIDRQGIVKTFNPAAELIFGYPAREVIGEKINMLMPQPHSDEHDKYMDRYINTGHKHIIGTDREVMALRKDGSTFPIELAVSEMWQDGELQFTGLIKDITERKKIERLKNEFISTVSHELRTPLTSIRGALGLINSGLCGPLPDKVNALLTIATNNTERLLLLINDILDIEKIESGHLRFDFKRLVLADLIEKAITDCSSYAVEHQIQFAFSAADRLVQVNADPDRLIQVINNLLSNAAKFSPKNGTVDVSLNLRPGFARISIADHGAGIPREFLPRLFDKFSQVDGSDKRHTGGTGLGLSIAKAIVEKHQGKIGVETAEGAGTTFHVDLPLQSINDIKEQLPIDPAAAATILIIEDDPDVAHLIKRILFDAGFNAEIAYDTIQAKQLLQQNHYEAITLDIILPGQSGLDFLKELQNQGDDIPVVIVSVDDNKKYADNTCINQGVVDWLQKPIDSQKLIDAVQGIQSAARHSRRPLVLQVEDEADVRKIVELILTDTADVVAAGSLREARQQLSRQQFDLVLLDVGLPDGSGLTLLPEIRQRHPHTKVVIFSAQDVGEGVASQVSAALVKSVTSNFKLIQTIKAAIK</sequence>
<dbReference type="SUPFAM" id="SSF55874">
    <property type="entry name" value="ATPase domain of HSP90 chaperone/DNA topoisomerase II/histidine kinase"/>
    <property type="match status" value="1"/>
</dbReference>
<dbReference type="SUPFAM" id="SSF47384">
    <property type="entry name" value="Homodimeric domain of signal transducing histidine kinase"/>
    <property type="match status" value="1"/>
</dbReference>